<keyword evidence="6" id="KW-1185">Reference proteome</keyword>
<dbReference type="Pfam" id="PF12833">
    <property type="entry name" value="HTH_18"/>
    <property type="match status" value="1"/>
</dbReference>
<evidence type="ECO:0000313" key="5">
    <source>
        <dbReference type="EMBL" id="MBE9193659.1"/>
    </source>
</evidence>
<keyword evidence="3" id="KW-0804">Transcription</keyword>
<dbReference type="PANTHER" id="PTHR47893:SF1">
    <property type="entry name" value="REGULATORY PROTEIN PCHR"/>
    <property type="match status" value="1"/>
</dbReference>
<dbReference type="InterPro" id="IPR020449">
    <property type="entry name" value="Tscrpt_reg_AraC-type_HTH"/>
</dbReference>
<feature type="domain" description="HTH araC/xylS-type" evidence="4">
    <location>
        <begin position="233"/>
        <end position="330"/>
    </location>
</feature>
<accession>A0ABR9UZE8</accession>
<dbReference type="Gene3D" id="1.10.10.60">
    <property type="entry name" value="Homeodomain-like"/>
    <property type="match status" value="2"/>
</dbReference>
<dbReference type="RefSeq" id="WP_193935031.1">
    <property type="nucleotide sequence ID" value="NZ_CAWPMZ010000023.1"/>
</dbReference>
<dbReference type="InterPro" id="IPR009057">
    <property type="entry name" value="Homeodomain-like_sf"/>
</dbReference>
<protein>
    <submittedName>
        <fullName evidence="5">Helix-turn-helix transcriptional regulator</fullName>
    </submittedName>
</protein>
<evidence type="ECO:0000256" key="2">
    <source>
        <dbReference type="ARBA" id="ARBA00023125"/>
    </source>
</evidence>
<evidence type="ECO:0000256" key="3">
    <source>
        <dbReference type="ARBA" id="ARBA00023163"/>
    </source>
</evidence>
<evidence type="ECO:0000313" key="6">
    <source>
        <dbReference type="Proteomes" id="UP000651156"/>
    </source>
</evidence>
<dbReference type="InterPro" id="IPR018060">
    <property type="entry name" value="HTH_AraC"/>
</dbReference>
<dbReference type="PRINTS" id="PR00032">
    <property type="entry name" value="HTHARAC"/>
</dbReference>
<dbReference type="PANTHER" id="PTHR47893">
    <property type="entry name" value="REGULATORY PROTEIN PCHR"/>
    <property type="match status" value="1"/>
</dbReference>
<comment type="caution">
    <text evidence="5">The sequence shown here is derived from an EMBL/GenBank/DDBJ whole genome shotgun (WGS) entry which is preliminary data.</text>
</comment>
<evidence type="ECO:0000259" key="4">
    <source>
        <dbReference type="PROSITE" id="PS01124"/>
    </source>
</evidence>
<gene>
    <name evidence="5" type="ORF">IQ230_25750</name>
</gene>
<dbReference type="PROSITE" id="PS00041">
    <property type="entry name" value="HTH_ARAC_FAMILY_1"/>
    <property type="match status" value="1"/>
</dbReference>
<dbReference type="InterPro" id="IPR018062">
    <property type="entry name" value="HTH_AraC-typ_CS"/>
</dbReference>
<reference evidence="5 6" key="1">
    <citation type="submission" date="2020-10" db="EMBL/GenBank/DDBJ databases">
        <authorList>
            <person name="Castelo-Branco R."/>
            <person name="Eusebio N."/>
            <person name="Adriana R."/>
            <person name="Vieira A."/>
            <person name="Brugerolle De Fraissinette N."/>
            <person name="Rezende De Castro R."/>
            <person name="Schneider M.P."/>
            <person name="Vasconcelos V."/>
            <person name="Leao P.N."/>
        </authorList>
    </citation>
    <scope>NUCLEOTIDE SEQUENCE [LARGE SCALE GENOMIC DNA]</scope>
    <source>
        <strain evidence="5 6">LEGE 06123</strain>
    </source>
</reference>
<proteinExistence type="predicted"/>
<dbReference type="SMART" id="SM00342">
    <property type="entry name" value="HTH_ARAC"/>
    <property type="match status" value="1"/>
</dbReference>
<name>A0ABR9UZE8_9CHRO</name>
<keyword evidence="2" id="KW-0238">DNA-binding</keyword>
<dbReference type="EMBL" id="JADEWN010000119">
    <property type="protein sequence ID" value="MBE9193659.1"/>
    <property type="molecule type" value="Genomic_DNA"/>
</dbReference>
<keyword evidence="1" id="KW-0805">Transcription regulation</keyword>
<dbReference type="PROSITE" id="PS01124">
    <property type="entry name" value="HTH_ARAC_FAMILY_2"/>
    <property type="match status" value="1"/>
</dbReference>
<dbReference type="SUPFAM" id="SSF46689">
    <property type="entry name" value="Homeodomain-like"/>
    <property type="match status" value="2"/>
</dbReference>
<organism evidence="5 6">
    <name type="scientific">Gloeocapsopsis crepidinum LEGE 06123</name>
    <dbReference type="NCBI Taxonomy" id="588587"/>
    <lineage>
        <taxon>Bacteria</taxon>
        <taxon>Bacillati</taxon>
        <taxon>Cyanobacteriota</taxon>
        <taxon>Cyanophyceae</taxon>
        <taxon>Oscillatoriophycideae</taxon>
        <taxon>Chroococcales</taxon>
        <taxon>Chroococcaceae</taxon>
        <taxon>Gloeocapsopsis</taxon>
    </lineage>
</organism>
<sequence>MAIALSEVSWDELWTDWDRAYRADAMDEDDWIIEYPPQLAQGYKRNIKLRNGITLTLHNYRFHDDLTVITTQPEATGEPYRELEFVFNLSSTNRYWEGDYVTGGQHYLIAHASLGGFYCQEFAKEPKLAVDIHLEPAVFKSIVSNSLNILPPDLRRMVESDDCNSVSRFQTITPAMQLVLAQILSCPYQGVLKQMYLESKSVELLVLFLSQAQINSETPPGIRLQPDDIDRIHEAKKILIQQIDNPPTLLTLARQVGLNDRKLKQGFRQVFNTTVFGYLHHCRMEKARQLLSEQRSISAIATAVGYASPTAFNAAFRRKFGTSPKAYQLASRHSISGN</sequence>
<dbReference type="Proteomes" id="UP000651156">
    <property type="component" value="Unassembled WGS sequence"/>
</dbReference>
<dbReference type="InterPro" id="IPR053142">
    <property type="entry name" value="PchR_regulatory_protein"/>
</dbReference>
<evidence type="ECO:0000256" key="1">
    <source>
        <dbReference type="ARBA" id="ARBA00023015"/>
    </source>
</evidence>